<proteinExistence type="predicted"/>
<dbReference type="SUPFAM" id="SSF52540">
    <property type="entry name" value="P-loop containing nucleoside triphosphate hydrolases"/>
    <property type="match status" value="1"/>
</dbReference>
<dbReference type="PANTHER" id="PTHR10622:SF13">
    <property type="entry name" value="NACHT DOMAIN-CONTAINING PROTEIN"/>
    <property type="match status" value="1"/>
</dbReference>
<dbReference type="OrthoDB" id="3787216at2759"/>
<evidence type="ECO:0000313" key="3">
    <source>
        <dbReference type="EMBL" id="KAF2174945.1"/>
    </source>
</evidence>
<dbReference type="PROSITE" id="PS50837">
    <property type="entry name" value="NACHT"/>
    <property type="match status" value="1"/>
</dbReference>
<evidence type="ECO:0000259" key="2">
    <source>
        <dbReference type="PROSITE" id="PS50837"/>
    </source>
</evidence>
<reference evidence="3" key="1">
    <citation type="journal article" date="2020" name="Stud. Mycol.">
        <title>101 Dothideomycetes genomes: a test case for predicting lifestyles and emergence of pathogens.</title>
        <authorList>
            <person name="Haridas S."/>
            <person name="Albert R."/>
            <person name="Binder M."/>
            <person name="Bloem J."/>
            <person name="Labutti K."/>
            <person name="Salamov A."/>
            <person name="Andreopoulos B."/>
            <person name="Baker S."/>
            <person name="Barry K."/>
            <person name="Bills G."/>
            <person name="Bluhm B."/>
            <person name="Cannon C."/>
            <person name="Castanera R."/>
            <person name="Culley D."/>
            <person name="Daum C."/>
            <person name="Ezra D."/>
            <person name="Gonzalez J."/>
            <person name="Henrissat B."/>
            <person name="Kuo A."/>
            <person name="Liang C."/>
            <person name="Lipzen A."/>
            <person name="Lutzoni F."/>
            <person name="Magnuson J."/>
            <person name="Mondo S."/>
            <person name="Nolan M."/>
            <person name="Ohm R."/>
            <person name="Pangilinan J."/>
            <person name="Park H.-J."/>
            <person name="Ramirez L."/>
            <person name="Alfaro M."/>
            <person name="Sun H."/>
            <person name="Tritt A."/>
            <person name="Yoshinaga Y."/>
            <person name="Zwiers L.-H."/>
            <person name="Turgeon B."/>
            <person name="Goodwin S."/>
            <person name="Spatafora J."/>
            <person name="Crous P."/>
            <person name="Grigoriev I."/>
        </authorList>
    </citation>
    <scope>NUCLEOTIDE SEQUENCE</scope>
    <source>
        <strain evidence="3">CBS 207.26</strain>
    </source>
</reference>
<feature type="non-terminal residue" evidence="3">
    <location>
        <position position="1"/>
    </location>
</feature>
<dbReference type="AlphaFoldDB" id="A0A6A6D7C8"/>
<dbReference type="EMBL" id="ML994759">
    <property type="protein sequence ID" value="KAF2174945.1"/>
    <property type="molecule type" value="Genomic_DNA"/>
</dbReference>
<gene>
    <name evidence="3" type="ORF">K469DRAFT_612642</name>
</gene>
<dbReference type="PANTHER" id="PTHR10622">
    <property type="entry name" value="HET DOMAIN-CONTAINING PROTEIN"/>
    <property type="match status" value="1"/>
</dbReference>
<dbReference type="Proteomes" id="UP000800200">
    <property type="component" value="Unassembled WGS sequence"/>
</dbReference>
<organism evidence="3 4">
    <name type="scientific">Zopfia rhizophila CBS 207.26</name>
    <dbReference type="NCBI Taxonomy" id="1314779"/>
    <lineage>
        <taxon>Eukaryota</taxon>
        <taxon>Fungi</taxon>
        <taxon>Dikarya</taxon>
        <taxon>Ascomycota</taxon>
        <taxon>Pezizomycotina</taxon>
        <taxon>Dothideomycetes</taxon>
        <taxon>Dothideomycetes incertae sedis</taxon>
        <taxon>Zopfiaceae</taxon>
        <taxon>Zopfia</taxon>
    </lineage>
</organism>
<evidence type="ECO:0000313" key="4">
    <source>
        <dbReference type="Proteomes" id="UP000800200"/>
    </source>
</evidence>
<dbReference type="InterPro" id="IPR007111">
    <property type="entry name" value="NACHT_NTPase"/>
</dbReference>
<name>A0A6A6D7C8_9PEZI</name>
<dbReference type="Gene3D" id="3.40.50.300">
    <property type="entry name" value="P-loop containing nucleotide triphosphate hydrolases"/>
    <property type="match status" value="1"/>
</dbReference>
<evidence type="ECO:0000256" key="1">
    <source>
        <dbReference type="ARBA" id="ARBA00022737"/>
    </source>
</evidence>
<accession>A0A6A6D7C8</accession>
<dbReference type="Pfam" id="PF24883">
    <property type="entry name" value="NPHP3_N"/>
    <property type="match status" value="1"/>
</dbReference>
<dbReference type="InterPro" id="IPR056884">
    <property type="entry name" value="NPHP3-like_N"/>
</dbReference>
<protein>
    <submittedName>
        <fullName evidence="3">NACHT-domain-containing protein</fullName>
    </submittedName>
</protein>
<sequence length="200" mass="23205">SQALRGTHLCEFEVDERLLWAKCRQTTRKEDKAYSLLGIFGIYMPFIYGEGEENAFRRLQEETDKPSNDRECIQHLRVTDPRDDKKRIEETKGGLLKGSYRWSLENSDFQRWRDDQQSRLLWIKGDPGKGKTMLLCGIVNELKKSMAKTDLSYFFCQATDSRINNATAVLRGLLYLIVDQQPSLVSHIRKKHDNAGKALF</sequence>
<dbReference type="InterPro" id="IPR027417">
    <property type="entry name" value="P-loop_NTPase"/>
</dbReference>
<feature type="domain" description="NACHT" evidence="2">
    <location>
        <begin position="119"/>
        <end position="155"/>
    </location>
</feature>
<keyword evidence="4" id="KW-1185">Reference proteome</keyword>
<keyword evidence="1" id="KW-0677">Repeat</keyword>